<evidence type="ECO:0000313" key="3">
    <source>
        <dbReference type="Proteomes" id="UP001387293"/>
    </source>
</evidence>
<dbReference type="Proteomes" id="UP001387293">
    <property type="component" value="Unassembled WGS sequence"/>
</dbReference>
<comment type="caution">
    <text evidence="2">The sequence shown here is derived from an EMBL/GenBank/DDBJ whole genome shotgun (WGS) entry which is preliminary data.</text>
</comment>
<feature type="region of interest" description="Disordered" evidence="1">
    <location>
        <begin position="30"/>
        <end position="51"/>
    </location>
</feature>
<evidence type="ECO:0000256" key="1">
    <source>
        <dbReference type="SAM" id="MobiDB-lite"/>
    </source>
</evidence>
<dbReference type="RefSeq" id="WP_337105116.1">
    <property type="nucleotide sequence ID" value="NZ_JAPYKS010000002.1"/>
</dbReference>
<feature type="compositionally biased region" description="Basic and acidic residues" evidence="1">
    <location>
        <begin position="30"/>
        <end position="41"/>
    </location>
</feature>
<gene>
    <name evidence="2" type="ORF">O7A60_03995</name>
</gene>
<sequence length="51" mass="5553">MCRDKWSRAKPGGTLIVLIVVVLPHRAERKAGLAQEGDKKAAPAPTGWSRE</sequence>
<name>A0ABU8KQE7_9HYPH</name>
<reference evidence="2 3" key="1">
    <citation type="submission" date="2022-12" db="EMBL/GenBank/DDBJ databases">
        <authorList>
            <person name="Muema E."/>
        </authorList>
    </citation>
    <scope>NUCLEOTIDE SEQUENCE [LARGE SCALE GENOMIC DNA]</scope>
    <source>
        <strain evidence="3">1326</strain>
    </source>
</reference>
<keyword evidence="3" id="KW-1185">Reference proteome</keyword>
<organism evidence="2 3">
    <name type="scientific">Mesorhizobium salmacidum</name>
    <dbReference type="NCBI Taxonomy" id="3015171"/>
    <lineage>
        <taxon>Bacteria</taxon>
        <taxon>Pseudomonadati</taxon>
        <taxon>Pseudomonadota</taxon>
        <taxon>Alphaproteobacteria</taxon>
        <taxon>Hyphomicrobiales</taxon>
        <taxon>Phyllobacteriaceae</taxon>
        <taxon>Mesorhizobium</taxon>
    </lineage>
</organism>
<protein>
    <submittedName>
        <fullName evidence="2">Uncharacterized protein</fullName>
    </submittedName>
</protein>
<accession>A0ABU8KQE7</accession>
<proteinExistence type="predicted"/>
<dbReference type="EMBL" id="JAPYKS010000002">
    <property type="protein sequence ID" value="MEI9407937.1"/>
    <property type="molecule type" value="Genomic_DNA"/>
</dbReference>
<evidence type="ECO:0000313" key="2">
    <source>
        <dbReference type="EMBL" id="MEI9407937.1"/>
    </source>
</evidence>